<dbReference type="Proteomes" id="UP000293846">
    <property type="component" value="Unassembled WGS sequence"/>
</dbReference>
<protein>
    <submittedName>
        <fullName evidence="2">Uncharacterized protein</fullName>
    </submittedName>
</protein>
<name>A0A4R1AMX6_9BACI</name>
<proteinExistence type="predicted"/>
<dbReference type="OrthoDB" id="2917057at2"/>
<evidence type="ECO:0000313" key="2">
    <source>
        <dbReference type="EMBL" id="TCJ01138.1"/>
    </source>
</evidence>
<gene>
    <name evidence="2" type="ORF">E0Y62_25490</name>
</gene>
<feature type="coiled-coil region" evidence="1">
    <location>
        <begin position="28"/>
        <end position="55"/>
    </location>
</feature>
<dbReference type="AlphaFoldDB" id="A0A4R1AMX6"/>
<sequence length="180" mass="21520">MGRKVTCKICKTKGDSDIFYRVTNDKGLNSYYCNKNEYENMINEQQKRYELLKYVAEEVLEYDNGQIVPPSMVKRIGKLNEFYDFEVIHEAFRQSIDTIQYWIKNKDFTSEFGMASYVMKIIEGNINDIYKRWKYKKQQEVKSKRNETIDISVVEKVYEQKDKTNIENNGILSFLDEEDM</sequence>
<keyword evidence="1" id="KW-0175">Coiled coil</keyword>
<reference evidence="2 3" key="1">
    <citation type="submission" date="2019-03" db="EMBL/GenBank/DDBJ databases">
        <authorList>
            <person name="Jensen L."/>
            <person name="Storgaard J."/>
            <person name="Sulaj E."/>
            <person name="Schramm A."/>
            <person name="Marshall I.P.G."/>
        </authorList>
    </citation>
    <scope>NUCLEOTIDE SEQUENCE [LARGE SCALE GENOMIC DNA]</scope>
    <source>
        <strain evidence="2 3">2017H2G3</strain>
    </source>
</reference>
<evidence type="ECO:0000256" key="1">
    <source>
        <dbReference type="SAM" id="Coils"/>
    </source>
</evidence>
<dbReference type="EMBL" id="SJTH01000079">
    <property type="protein sequence ID" value="TCJ01138.1"/>
    <property type="molecule type" value="Genomic_DNA"/>
</dbReference>
<organism evidence="2 3">
    <name type="scientific">Cytobacillus praedii</name>
    <dbReference type="NCBI Taxonomy" id="1742358"/>
    <lineage>
        <taxon>Bacteria</taxon>
        <taxon>Bacillati</taxon>
        <taxon>Bacillota</taxon>
        <taxon>Bacilli</taxon>
        <taxon>Bacillales</taxon>
        <taxon>Bacillaceae</taxon>
        <taxon>Cytobacillus</taxon>
    </lineage>
</organism>
<evidence type="ECO:0000313" key="3">
    <source>
        <dbReference type="Proteomes" id="UP000293846"/>
    </source>
</evidence>
<dbReference type="RefSeq" id="WP_131239255.1">
    <property type="nucleotide sequence ID" value="NZ_SJTH01000079.1"/>
</dbReference>
<accession>A0A4R1AMX6</accession>
<keyword evidence="3" id="KW-1185">Reference proteome</keyword>
<comment type="caution">
    <text evidence="2">The sequence shown here is derived from an EMBL/GenBank/DDBJ whole genome shotgun (WGS) entry which is preliminary data.</text>
</comment>